<evidence type="ECO:0000313" key="7">
    <source>
        <dbReference type="EMBL" id="CAD7274442.1"/>
    </source>
</evidence>
<evidence type="ECO:0000256" key="5">
    <source>
        <dbReference type="ARBA" id="ARBA00038485"/>
    </source>
</evidence>
<protein>
    <recommendedName>
        <fullName evidence="9">Zinc transporter ZIP13</fullName>
    </recommendedName>
</protein>
<feature type="transmembrane region" description="Helical" evidence="6">
    <location>
        <begin position="451"/>
        <end position="471"/>
    </location>
</feature>
<evidence type="ECO:0000256" key="3">
    <source>
        <dbReference type="ARBA" id="ARBA00022989"/>
    </source>
</evidence>
<gene>
    <name evidence="7" type="ORF">NMOB1V02_LOCUS2273</name>
</gene>
<feature type="transmembrane region" description="Helical" evidence="6">
    <location>
        <begin position="209"/>
        <end position="229"/>
    </location>
</feature>
<dbReference type="Proteomes" id="UP000678499">
    <property type="component" value="Unassembled WGS sequence"/>
</dbReference>
<dbReference type="GO" id="GO:0016020">
    <property type="term" value="C:membrane"/>
    <property type="evidence" value="ECO:0007669"/>
    <property type="project" value="UniProtKB-SubCell"/>
</dbReference>
<feature type="transmembrane region" description="Helical" evidence="6">
    <location>
        <begin position="249"/>
        <end position="267"/>
    </location>
</feature>
<accession>A0A7R9BFQ5</accession>
<dbReference type="PANTHER" id="PTHR16950">
    <property type="entry name" value="ZINC TRANSPORTER SLC39A7 HISTIDINE-RICH MEMBRANE PROTEIN KE4"/>
    <property type="match status" value="1"/>
</dbReference>
<keyword evidence="3 6" id="KW-1133">Transmembrane helix</keyword>
<evidence type="ECO:0000256" key="1">
    <source>
        <dbReference type="ARBA" id="ARBA00004141"/>
    </source>
</evidence>
<feature type="transmembrane region" description="Helical" evidence="6">
    <location>
        <begin position="392"/>
        <end position="411"/>
    </location>
</feature>
<comment type="subcellular location">
    <subcellularLocation>
        <location evidence="1">Membrane</location>
        <topology evidence="1">Multi-pass membrane protein</topology>
    </subcellularLocation>
</comment>
<evidence type="ECO:0000256" key="2">
    <source>
        <dbReference type="ARBA" id="ARBA00022692"/>
    </source>
</evidence>
<keyword evidence="4 6" id="KW-0472">Membrane</keyword>
<proteinExistence type="inferred from homology"/>
<reference evidence="7" key="1">
    <citation type="submission" date="2020-11" db="EMBL/GenBank/DDBJ databases">
        <authorList>
            <person name="Tran Van P."/>
        </authorList>
    </citation>
    <scope>NUCLEOTIDE SEQUENCE</scope>
</reference>
<dbReference type="Pfam" id="PF02535">
    <property type="entry name" value="Zip"/>
    <property type="match status" value="2"/>
</dbReference>
<dbReference type="GO" id="GO:0005385">
    <property type="term" value="F:zinc ion transmembrane transporter activity"/>
    <property type="evidence" value="ECO:0007669"/>
    <property type="project" value="TreeGrafter"/>
</dbReference>
<dbReference type="InterPro" id="IPR003689">
    <property type="entry name" value="ZIP"/>
</dbReference>
<evidence type="ECO:0000313" key="8">
    <source>
        <dbReference type="Proteomes" id="UP000678499"/>
    </source>
</evidence>
<dbReference type="EMBL" id="CAJPEX010000250">
    <property type="protein sequence ID" value="CAG0914594.1"/>
    <property type="molecule type" value="Genomic_DNA"/>
</dbReference>
<feature type="transmembrane region" description="Helical" evidence="6">
    <location>
        <begin position="362"/>
        <end position="380"/>
    </location>
</feature>
<comment type="similarity">
    <text evidence="5">Belongs to the ZIP transporter (TC 2.A.5) family. KE4/Catsup subfamily.</text>
</comment>
<evidence type="ECO:0000256" key="4">
    <source>
        <dbReference type="ARBA" id="ARBA00023136"/>
    </source>
</evidence>
<name>A0A7R9BFQ5_9CRUS</name>
<keyword evidence="8" id="KW-1185">Reference proteome</keyword>
<dbReference type="EMBL" id="OA882287">
    <property type="protein sequence ID" value="CAD7274442.1"/>
    <property type="molecule type" value="Genomic_DNA"/>
</dbReference>
<dbReference type="PANTHER" id="PTHR16950:SF16">
    <property type="entry name" value="ZINC TRANSPORTER ZIP13"/>
    <property type="match status" value="1"/>
</dbReference>
<organism evidence="7">
    <name type="scientific">Notodromas monacha</name>
    <dbReference type="NCBI Taxonomy" id="399045"/>
    <lineage>
        <taxon>Eukaryota</taxon>
        <taxon>Metazoa</taxon>
        <taxon>Ecdysozoa</taxon>
        <taxon>Arthropoda</taxon>
        <taxon>Crustacea</taxon>
        <taxon>Oligostraca</taxon>
        <taxon>Ostracoda</taxon>
        <taxon>Podocopa</taxon>
        <taxon>Podocopida</taxon>
        <taxon>Cypridocopina</taxon>
        <taxon>Cypridoidea</taxon>
        <taxon>Cyprididae</taxon>
        <taxon>Notodromas</taxon>
    </lineage>
</organism>
<dbReference type="GO" id="GO:0006882">
    <property type="term" value="P:intracellular zinc ion homeostasis"/>
    <property type="evidence" value="ECO:0007669"/>
    <property type="project" value="TreeGrafter"/>
</dbReference>
<evidence type="ECO:0008006" key="9">
    <source>
        <dbReference type="Google" id="ProtNLM"/>
    </source>
</evidence>
<feature type="transmembrane region" description="Helical" evidence="6">
    <location>
        <begin position="167"/>
        <end position="188"/>
    </location>
</feature>
<dbReference type="OrthoDB" id="200954at2759"/>
<dbReference type="AlphaFoldDB" id="A0A7R9BFQ5"/>
<keyword evidence="2 6" id="KW-0812">Transmembrane</keyword>
<evidence type="ECO:0000256" key="6">
    <source>
        <dbReference type="SAM" id="Phobius"/>
    </source>
</evidence>
<sequence>MTLDAVPTSQSVSILPDVDSVAWLPIMVSNGGASNLNNNSYDLNATTTSAESSLTSVMWDSVVAAVGQRRRDWGGSGMTLDAVPTSQSVSILPDVDSVAWLPIMVSNGGASNLNNNSYDLNATTTSAESSLTSVMWDSVVAAVVGGGGEAHDAGDESTWEPWVFSPWVLAMLASAAVGCAGIVPALFIPASRCGGGGGAAKTEEGGRKLRRLLSFSVGGLLGDVFLHLLPEAWDYQKTRSGSARELMQAQVTIGFWVLIGMLSFLLIEKIIAETELLREDDSGKGHNGKKPRSKAIIGYLNLAANAIDNFSHGLAVGGGFLCSRRSGLLTTLAILIHEVPHEISDFAILLNAGFTRWQAAKAQFATALIGLSGSMAALLAEASHSKLGDRTWWILPFTAGGFLTVSLVNVLPEIMGNDDMDEVSTSKSQCEVCSSEDSKHKLRMSQFTGSLVESCALLAGIAIMGGLANIISD</sequence>